<protein>
    <submittedName>
        <fullName evidence="2">Uncharacterized protein</fullName>
    </submittedName>
</protein>
<feature type="region of interest" description="Disordered" evidence="1">
    <location>
        <begin position="94"/>
        <end position="130"/>
    </location>
</feature>
<evidence type="ECO:0000256" key="1">
    <source>
        <dbReference type="SAM" id="MobiDB-lite"/>
    </source>
</evidence>
<comment type="caution">
    <text evidence="2">The sequence shown here is derived from an EMBL/GenBank/DDBJ whole genome shotgun (WGS) entry which is preliminary data.</text>
</comment>
<organism evidence="2 3">
    <name type="scientific">Mortierella alpina</name>
    <name type="common">Oleaginous fungus</name>
    <name type="synonym">Mortierella renispora</name>
    <dbReference type="NCBI Taxonomy" id="64518"/>
    <lineage>
        <taxon>Eukaryota</taxon>
        <taxon>Fungi</taxon>
        <taxon>Fungi incertae sedis</taxon>
        <taxon>Mucoromycota</taxon>
        <taxon>Mortierellomycotina</taxon>
        <taxon>Mortierellomycetes</taxon>
        <taxon>Mortierellales</taxon>
        <taxon>Mortierellaceae</taxon>
        <taxon>Mortierella</taxon>
    </lineage>
</organism>
<proteinExistence type="predicted"/>
<keyword evidence="3" id="KW-1185">Reference proteome</keyword>
<dbReference type="Proteomes" id="UP000738359">
    <property type="component" value="Unassembled WGS sequence"/>
</dbReference>
<feature type="region of interest" description="Disordered" evidence="1">
    <location>
        <begin position="232"/>
        <end position="387"/>
    </location>
</feature>
<feature type="region of interest" description="Disordered" evidence="1">
    <location>
        <begin position="163"/>
        <end position="194"/>
    </location>
</feature>
<reference evidence="2" key="1">
    <citation type="journal article" date="2020" name="Fungal Divers.">
        <title>Resolving the Mortierellaceae phylogeny through synthesis of multi-gene phylogenetics and phylogenomics.</title>
        <authorList>
            <person name="Vandepol N."/>
            <person name="Liber J."/>
            <person name="Desiro A."/>
            <person name="Na H."/>
            <person name="Kennedy M."/>
            <person name="Barry K."/>
            <person name="Grigoriev I.V."/>
            <person name="Miller A.N."/>
            <person name="O'Donnell K."/>
            <person name="Stajich J.E."/>
            <person name="Bonito G."/>
        </authorList>
    </citation>
    <scope>NUCLEOTIDE SEQUENCE</scope>
    <source>
        <strain evidence="2">CK1249</strain>
    </source>
</reference>
<feature type="compositionally biased region" description="Polar residues" evidence="1">
    <location>
        <begin position="173"/>
        <end position="183"/>
    </location>
</feature>
<feature type="region of interest" description="Disordered" evidence="1">
    <location>
        <begin position="6"/>
        <end position="25"/>
    </location>
</feature>
<gene>
    <name evidence="2" type="ORF">BGZ70_003271</name>
</gene>
<sequence>MALVQLRAAESAPVSTSTAEDSLDRRTLIGDEMNYSSHVDNSKGKKVYRIDHNGDDSSVRKGLIYDFVERRSLLGDLLGGGDRMSIENVNDNSQHRQTLNSHGNKHTTIKKIHKTSRGGRHHRNHRRDLEGKDVETAPVTLERRSLLGDLLGSDSTRIENVNDNSLHRESTKNHGNSHTSITKIHSENEDNDELDPYEFFDRRDLPEESHESTTLDRRGLLWGGDSTTISNVNDNSKTTKTYKSHHNKDTHIQKAKYTKRSEAEAESSDDLERRGLLFGGDSMVISNQNDNSKTTKTYNSHDNKYKKITTIKDKSHGRHRRDDDADGEDEESWFKKRDDEEEDQALLKELEAQEGTGTTTADTKEKRATTTTTTILQFEDDGEMSENKVEDLERRNLVSIQIVTQNISGQNIDNNVSSVTKGSPKAKPSGPHRRPKAKSSTPPRRKNKKHRQKRRKDAKKGVKKGGSKKIGQKNTKKIISKIHSRTTSKP</sequence>
<feature type="compositionally biased region" description="Basic residues" evidence="1">
    <location>
        <begin position="430"/>
        <end position="490"/>
    </location>
</feature>
<feature type="compositionally biased region" description="Polar residues" evidence="1">
    <location>
        <begin position="412"/>
        <end position="421"/>
    </location>
</feature>
<evidence type="ECO:0000313" key="2">
    <source>
        <dbReference type="EMBL" id="KAF9966109.1"/>
    </source>
</evidence>
<feature type="compositionally biased region" description="Basic residues" evidence="1">
    <location>
        <begin position="103"/>
        <end position="126"/>
    </location>
</feature>
<dbReference type="EMBL" id="JAAAHY010000187">
    <property type="protein sequence ID" value="KAF9966109.1"/>
    <property type="molecule type" value="Genomic_DNA"/>
</dbReference>
<evidence type="ECO:0000313" key="3">
    <source>
        <dbReference type="Proteomes" id="UP000738359"/>
    </source>
</evidence>
<name>A0A9P6JAU9_MORAP</name>
<dbReference type="AlphaFoldDB" id="A0A9P6JAU9"/>
<feature type="compositionally biased region" description="Basic and acidic residues" evidence="1">
    <location>
        <begin position="299"/>
        <end position="314"/>
    </location>
</feature>
<feature type="region of interest" description="Disordered" evidence="1">
    <location>
        <begin position="412"/>
        <end position="490"/>
    </location>
</feature>
<feature type="compositionally biased region" description="Polar residues" evidence="1">
    <location>
        <begin position="284"/>
        <end position="298"/>
    </location>
</feature>
<dbReference type="OrthoDB" id="2430743at2759"/>
<accession>A0A9P6JAU9</accession>